<evidence type="ECO:0000256" key="7">
    <source>
        <dbReference type="ARBA" id="ARBA00023004"/>
    </source>
</evidence>
<reference evidence="13" key="1">
    <citation type="journal article" date="2018" name="Nat. Microbiol.">
        <title>Leveraging single-cell genomics to expand the fungal tree of life.</title>
        <authorList>
            <person name="Ahrendt S.R."/>
            <person name="Quandt C.A."/>
            <person name="Ciobanu D."/>
            <person name="Clum A."/>
            <person name="Salamov A."/>
            <person name="Andreopoulos B."/>
            <person name="Cheng J.F."/>
            <person name="Woyke T."/>
            <person name="Pelin A."/>
            <person name="Henrissat B."/>
            <person name="Reynolds N.K."/>
            <person name="Benny G.L."/>
            <person name="Smith M.E."/>
            <person name="James T.Y."/>
            <person name="Grigoriev I.V."/>
        </authorList>
    </citation>
    <scope>NUCLEOTIDE SEQUENCE [LARGE SCALE GENOMIC DNA]</scope>
</reference>
<accession>A0A4P9W1B1</accession>
<dbReference type="FunFam" id="3.10.20.30:FF:000012">
    <property type="entry name" value="Xanthine dehydrogenase/oxidase"/>
    <property type="match status" value="1"/>
</dbReference>
<evidence type="ECO:0000256" key="8">
    <source>
        <dbReference type="ARBA" id="ARBA00023014"/>
    </source>
</evidence>
<dbReference type="Gene3D" id="3.10.20.30">
    <property type="match status" value="1"/>
</dbReference>
<dbReference type="InterPro" id="IPR001041">
    <property type="entry name" value="2Fe-2S_ferredoxin-type"/>
</dbReference>
<evidence type="ECO:0000256" key="3">
    <source>
        <dbReference type="ARBA" id="ARBA00006849"/>
    </source>
</evidence>
<dbReference type="GO" id="GO:0051537">
    <property type="term" value="F:2 iron, 2 sulfur cluster binding"/>
    <property type="evidence" value="ECO:0007669"/>
    <property type="project" value="UniProtKB-KW"/>
</dbReference>
<evidence type="ECO:0000256" key="10">
    <source>
        <dbReference type="ARBA" id="ARBA00034078"/>
    </source>
</evidence>
<dbReference type="SUPFAM" id="SSF54292">
    <property type="entry name" value="2Fe-2S ferredoxin-like"/>
    <property type="match status" value="1"/>
</dbReference>
<comment type="cofactor">
    <cofactor evidence="2">
        <name>FAD</name>
        <dbReference type="ChEBI" id="CHEBI:57692"/>
    </cofactor>
</comment>
<comment type="cofactor">
    <cofactor evidence="10">
        <name>[2Fe-2S] cluster</name>
        <dbReference type="ChEBI" id="CHEBI:190135"/>
    </cofactor>
</comment>
<keyword evidence="4" id="KW-0001">2Fe-2S</keyword>
<evidence type="ECO:0000256" key="4">
    <source>
        <dbReference type="ARBA" id="ARBA00022714"/>
    </source>
</evidence>
<sequence length="166" mass="17800">MLETLPVVHSHPDPRHKPAIAQKHELRFWLNGKPVVEKNPDPNESLIHFVRRKGYTGTKLGCSEGCGCGSCTVVVESFDYATQKVVTNSVNSCLAPACSVDGKHVITIEGLGNAKKPHIVQTVIADAHGSQCGFCTPGIAMSLYAAMKKNPHADEHAIEDAFDGGI</sequence>
<protein>
    <submittedName>
        <fullName evidence="12">2Fe-2S ferredoxin-type domain-containing protein</fullName>
    </submittedName>
</protein>
<dbReference type="PANTHER" id="PTHR45444:SF3">
    <property type="entry name" value="XANTHINE DEHYDROGENASE"/>
    <property type="match status" value="1"/>
</dbReference>
<name>A0A4P9W1B1_9FUNG</name>
<dbReference type="SUPFAM" id="SSF47741">
    <property type="entry name" value="CO dehydrogenase ISP C-domain like"/>
    <property type="match status" value="1"/>
</dbReference>
<evidence type="ECO:0000313" key="13">
    <source>
        <dbReference type="Proteomes" id="UP000269721"/>
    </source>
</evidence>
<dbReference type="InterPro" id="IPR012675">
    <property type="entry name" value="Beta-grasp_dom_sf"/>
</dbReference>
<dbReference type="InterPro" id="IPR016208">
    <property type="entry name" value="Ald_Oxase/xanthine_DH-like"/>
</dbReference>
<dbReference type="Pfam" id="PF01799">
    <property type="entry name" value="Fer2_2"/>
    <property type="match status" value="1"/>
</dbReference>
<dbReference type="InterPro" id="IPR002888">
    <property type="entry name" value="2Fe-2S-bd"/>
</dbReference>
<keyword evidence="7" id="KW-0408">Iron</keyword>
<dbReference type="GO" id="GO:0016491">
    <property type="term" value="F:oxidoreductase activity"/>
    <property type="evidence" value="ECO:0007669"/>
    <property type="project" value="UniProtKB-KW"/>
</dbReference>
<dbReference type="Proteomes" id="UP000269721">
    <property type="component" value="Unassembled WGS sequence"/>
</dbReference>
<evidence type="ECO:0000313" key="12">
    <source>
        <dbReference type="EMBL" id="RKO85894.1"/>
    </source>
</evidence>
<comment type="similarity">
    <text evidence="3">Belongs to the xanthine dehydrogenase family.</text>
</comment>
<gene>
    <name evidence="12" type="ORF">BDK51DRAFT_22229</name>
</gene>
<proteinExistence type="inferred from homology"/>
<keyword evidence="13" id="KW-1185">Reference proteome</keyword>
<comment type="cofactor">
    <cofactor evidence="1">
        <name>Mo-molybdopterin</name>
        <dbReference type="ChEBI" id="CHEBI:71302"/>
    </cofactor>
</comment>
<evidence type="ECO:0000256" key="5">
    <source>
        <dbReference type="ARBA" id="ARBA00022723"/>
    </source>
</evidence>
<keyword evidence="9" id="KW-0520">NAD</keyword>
<dbReference type="InterPro" id="IPR036010">
    <property type="entry name" value="2Fe-2S_ferredoxin-like_sf"/>
</dbReference>
<feature type="domain" description="2Fe-2S ferredoxin-type" evidence="11">
    <location>
        <begin position="24"/>
        <end position="111"/>
    </location>
</feature>
<evidence type="ECO:0000256" key="6">
    <source>
        <dbReference type="ARBA" id="ARBA00023002"/>
    </source>
</evidence>
<dbReference type="AlphaFoldDB" id="A0A4P9W1B1"/>
<evidence type="ECO:0000256" key="2">
    <source>
        <dbReference type="ARBA" id="ARBA00001974"/>
    </source>
</evidence>
<dbReference type="CDD" id="cd00207">
    <property type="entry name" value="fer2"/>
    <property type="match status" value="1"/>
</dbReference>
<evidence type="ECO:0000259" key="11">
    <source>
        <dbReference type="PROSITE" id="PS51085"/>
    </source>
</evidence>
<dbReference type="GO" id="GO:0005506">
    <property type="term" value="F:iron ion binding"/>
    <property type="evidence" value="ECO:0007669"/>
    <property type="project" value="InterPro"/>
</dbReference>
<dbReference type="PROSITE" id="PS51085">
    <property type="entry name" value="2FE2S_FER_2"/>
    <property type="match status" value="1"/>
</dbReference>
<organism evidence="12 13">
    <name type="scientific">Blyttiomyces helicus</name>
    <dbReference type="NCBI Taxonomy" id="388810"/>
    <lineage>
        <taxon>Eukaryota</taxon>
        <taxon>Fungi</taxon>
        <taxon>Fungi incertae sedis</taxon>
        <taxon>Chytridiomycota</taxon>
        <taxon>Chytridiomycota incertae sedis</taxon>
        <taxon>Chytridiomycetes</taxon>
        <taxon>Chytridiomycetes incertae sedis</taxon>
        <taxon>Blyttiomyces</taxon>
    </lineage>
</organism>
<dbReference type="EMBL" id="KZ998642">
    <property type="protein sequence ID" value="RKO85894.1"/>
    <property type="molecule type" value="Genomic_DNA"/>
</dbReference>
<evidence type="ECO:0000256" key="1">
    <source>
        <dbReference type="ARBA" id="ARBA00001924"/>
    </source>
</evidence>
<dbReference type="OrthoDB" id="8300278at2759"/>
<keyword evidence="8" id="KW-0411">Iron-sulfur</keyword>
<dbReference type="Pfam" id="PF00111">
    <property type="entry name" value="Fer2"/>
    <property type="match status" value="1"/>
</dbReference>
<keyword evidence="6" id="KW-0560">Oxidoreductase</keyword>
<keyword evidence="5" id="KW-0479">Metal-binding</keyword>
<evidence type="ECO:0000256" key="9">
    <source>
        <dbReference type="ARBA" id="ARBA00023027"/>
    </source>
</evidence>
<dbReference type="Gene3D" id="1.10.150.120">
    <property type="entry name" value="[2Fe-2S]-binding domain"/>
    <property type="match status" value="1"/>
</dbReference>
<dbReference type="InterPro" id="IPR036884">
    <property type="entry name" value="2Fe-2S-bd_dom_sf"/>
</dbReference>
<dbReference type="PANTHER" id="PTHR45444">
    <property type="entry name" value="XANTHINE DEHYDROGENASE"/>
    <property type="match status" value="1"/>
</dbReference>